<dbReference type="EMBL" id="OX365700">
    <property type="protein sequence ID" value="CAI4032823.1"/>
    <property type="molecule type" value="Genomic_DNA"/>
</dbReference>
<dbReference type="Proteomes" id="UP001179121">
    <property type="component" value="Chromosome"/>
</dbReference>
<keyword evidence="2" id="KW-1185">Reference proteome</keyword>
<reference evidence="1" key="1">
    <citation type="submission" date="2022-10" db="EMBL/GenBank/DDBJ databases">
        <authorList>
            <person name="Koch H."/>
        </authorList>
    </citation>
    <scope>NUCLEOTIDE SEQUENCE</scope>
    <source>
        <strain evidence="1">DNF</strain>
    </source>
</reference>
<accession>A0AA86T9K7</accession>
<organism evidence="1 2">
    <name type="scientific">Nitrospira tepida</name>
    <dbReference type="NCBI Taxonomy" id="2973512"/>
    <lineage>
        <taxon>Bacteria</taxon>
        <taxon>Pseudomonadati</taxon>
        <taxon>Nitrospirota</taxon>
        <taxon>Nitrospiria</taxon>
        <taxon>Nitrospirales</taxon>
        <taxon>Nitrospiraceae</taxon>
        <taxon>Nitrospira</taxon>
    </lineage>
</organism>
<protein>
    <submittedName>
        <fullName evidence="1">Uncharacterized protein</fullName>
    </submittedName>
</protein>
<evidence type="ECO:0000313" key="2">
    <source>
        <dbReference type="Proteomes" id="UP001179121"/>
    </source>
</evidence>
<dbReference type="KEGG" id="nti:DNFV4_03253"/>
<dbReference type="AlphaFoldDB" id="A0AA86T9K7"/>
<sequence length="56" mass="6331">MILCPRDCSRCDEAECRRDGCRITGEPMLETCELCGELYVPFCSLIVCVACIEREP</sequence>
<proteinExistence type="predicted"/>
<name>A0AA86T9K7_9BACT</name>
<evidence type="ECO:0000313" key="1">
    <source>
        <dbReference type="EMBL" id="CAI4032823.1"/>
    </source>
</evidence>
<gene>
    <name evidence="1" type="ORF">DNFV4_03253</name>
</gene>